<dbReference type="InterPro" id="IPR019699">
    <property type="entry name" value="DUF2584"/>
</dbReference>
<evidence type="ECO:0000313" key="1">
    <source>
        <dbReference type="EMBL" id="MDF4193108.1"/>
    </source>
</evidence>
<comment type="caution">
    <text evidence="1">The sequence shown here is derived from an EMBL/GenBank/DDBJ whole genome shotgun (WGS) entry which is preliminary data.</text>
</comment>
<dbReference type="eggNOG" id="ENOG503345V">
    <property type="taxonomic scope" value="Bacteria"/>
</dbReference>
<reference evidence="2 3" key="1">
    <citation type="submission" date="2016-10" db="EMBL/GenBank/DDBJ databases">
        <authorList>
            <person name="Marach S."/>
            <person name="Prathuangwong S."/>
            <person name="Takikawa Y."/>
            <person name="Dohra H."/>
        </authorList>
    </citation>
    <scope>NUCLEOTIDE SEQUENCE [LARGE SCALE GENOMIC DNA]</scope>
    <source>
        <strain evidence="2 3">K2</strain>
    </source>
</reference>
<dbReference type="RefSeq" id="WP_003152249.1">
    <property type="nucleotide sequence ID" value="NZ_BSTV01000003.1"/>
</dbReference>
<dbReference type="GeneID" id="93081900"/>
<gene>
    <name evidence="2" type="ORF">BKP66_10605</name>
    <name evidence="1" type="ORF">PV946_04815</name>
</gene>
<dbReference type="Proteomes" id="UP000180036">
    <property type="component" value="Unassembled WGS sequence"/>
</dbReference>
<dbReference type="Gene3D" id="2.40.240.20">
    <property type="entry name" value="Hypothetical PUA domain-like, domain 1"/>
    <property type="match status" value="1"/>
</dbReference>
<dbReference type="EMBL" id="MOEA01000003">
    <property type="protein sequence ID" value="OIK20084.1"/>
    <property type="molecule type" value="Genomic_DNA"/>
</dbReference>
<evidence type="ECO:0000313" key="2">
    <source>
        <dbReference type="EMBL" id="OIK20084.1"/>
    </source>
</evidence>
<sequence length="80" mass="9180">MGMPVEFNTMIVTKGNEKRIEENIFLLEKEGYRVYPLDIPMDVRKTKTGEKSGTGEVQKLEWANGRTSITYRLTSLHSTN</sequence>
<evidence type="ECO:0000313" key="4">
    <source>
        <dbReference type="Proteomes" id="UP001222377"/>
    </source>
</evidence>
<organism evidence="1 4">
    <name type="scientific">Bacillus amyloliquefaciens</name>
    <name type="common">Bacillus velezensis</name>
    <dbReference type="NCBI Taxonomy" id="1390"/>
    <lineage>
        <taxon>Bacteria</taxon>
        <taxon>Bacillati</taxon>
        <taxon>Bacillota</taxon>
        <taxon>Bacilli</taxon>
        <taxon>Bacillales</taxon>
        <taxon>Bacillaceae</taxon>
        <taxon>Bacillus</taxon>
        <taxon>Bacillus amyloliquefaciens group</taxon>
    </lineage>
</organism>
<dbReference type="AlphaFoldDB" id="A0A0D7XUY9"/>
<reference evidence="1" key="2">
    <citation type="submission" date="2023-02" db="EMBL/GenBank/DDBJ databases">
        <title>Draft Whole-Genome Sequences of Bacillus Strains of Potential Probiotic for Poultry.</title>
        <authorList>
            <person name="Ma L.M."/>
            <person name="Lopez-Guerra N."/>
            <person name="Zhang G."/>
        </authorList>
    </citation>
    <scope>NUCLEOTIDE SEQUENCE</scope>
    <source>
        <strain evidence="1">OSU1013-24</strain>
    </source>
</reference>
<evidence type="ECO:0000313" key="3">
    <source>
        <dbReference type="Proteomes" id="UP000180036"/>
    </source>
</evidence>
<name>A0A0D7XUY9_BACAM</name>
<accession>A0A0D7XUY9</accession>
<dbReference type="SUPFAM" id="SSF88697">
    <property type="entry name" value="PUA domain-like"/>
    <property type="match status" value="1"/>
</dbReference>
<dbReference type="Proteomes" id="UP001222377">
    <property type="component" value="Unassembled WGS sequence"/>
</dbReference>
<dbReference type="EMBL" id="JARKHX010000001">
    <property type="protein sequence ID" value="MDF4193108.1"/>
    <property type="molecule type" value="Genomic_DNA"/>
</dbReference>
<protein>
    <submittedName>
        <fullName evidence="1">DUF2584 domain-containing protein</fullName>
    </submittedName>
</protein>
<dbReference type="InterPro" id="IPR015947">
    <property type="entry name" value="PUA-like_sf"/>
</dbReference>
<dbReference type="Pfam" id="PF10763">
    <property type="entry name" value="DUF2584"/>
    <property type="match status" value="1"/>
</dbReference>
<proteinExistence type="predicted"/>